<comment type="caution">
    <text evidence="3">The sequence shown here is derived from an EMBL/GenBank/DDBJ whole genome shotgun (WGS) entry which is preliminary data.</text>
</comment>
<dbReference type="PIRSF" id="PIRSF017082">
    <property type="entry name" value="YflP"/>
    <property type="match status" value="1"/>
</dbReference>
<dbReference type="CDD" id="cd07012">
    <property type="entry name" value="PBP2_Bug_TTT"/>
    <property type="match status" value="1"/>
</dbReference>
<keyword evidence="2" id="KW-0732">Signal</keyword>
<dbReference type="AlphaFoldDB" id="A0A3S0WS28"/>
<accession>A0A3S0WS28</accession>
<evidence type="ECO:0000313" key="3">
    <source>
        <dbReference type="EMBL" id="RUQ66085.1"/>
    </source>
</evidence>
<dbReference type="SUPFAM" id="SSF53850">
    <property type="entry name" value="Periplasmic binding protein-like II"/>
    <property type="match status" value="1"/>
</dbReference>
<feature type="signal peptide" evidence="2">
    <location>
        <begin position="1"/>
        <end position="24"/>
    </location>
</feature>
<dbReference type="Proteomes" id="UP000280346">
    <property type="component" value="Unassembled WGS sequence"/>
</dbReference>
<proteinExistence type="inferred from homology"/>
<dbReference type="RefSeq" id="WP_127002615.1">
    <property type="nucleotide sequence ID" value="NZ_CP173190.1"/>
</dbReference>
<comment type="similarity">
    <text evidence="1">Belongs to the UPF0065 (bug) family.</text>
</comment>
<gene>
    <name evidence="3" type="ORF">EJ913_23865</name>
</gene>
<dbReference type="EMBL" id="RZIJ01000023">
    <property type="protein sequence ID" value="RUQ66085.1"/>
    <property type="molecule type" value="Genomic_DNA"/>
</dbReference>
<organism evidence="3 4">
    <name type="scientific">Azospirillum doebereinerae</name>
    <dbReference type="NCBI Taxonomy" id="92933"/>
    <lineage>
        <taxon>Bacteria</taxon>
        <taxon>Pseudomonadati</taxon>
        <taxon>Pseudomonadota</taxon>
        <taxon>Alphaproteobacteria</taxon>
        <taxon>Rhodospirillales</taxon>
        <taxon>Azospirillaceae</taxon>
        <taxon>Azospirillum</taxon>
    </lineage>
</organism>
<name>A0A3S0WS28_9PROT</name>
<feature type="chain" id="PRO_5018730040" evidence="2">
    <location>
        <begin position="25"/>
        <end position="321"/>
    </location>
</feature>
<evidence type="ECO:0000256" key="2">
    <source>
        <dbReference type="SAM" id="SignalP"/>
    </source>
</evidence>
<reference evidence="3 4" key="1">
    <citation type="submission" date="2018-12" db="EMBL/GenBank/DDBJ databases">
        <authorList>
            <person name="Yang Y."/>
        </authorList>
    </citation>
    <scope>NUCLEOTIDE SEQUENCE [LARGE SCALE GENOMIC DNA]</scope>
    <source>
        <strain evidence="3 4">GSF71</strain>
    </source>
</reference>
<evidence type="ECO:0000313" key="4">
    <source>
        <dbReference type="Proteomes" id="UP000280346"/>
    </source>
</evidence>
<sequence>MRFWNTLTMAAAGALFLTAPQAQAAYPEKPITLIVAFGAGGGTDLLVRALAPFLEKELGEGARVEVVNKPGAGGEIGFAAIADAAPDGYTLGSINSPNVTAIPIERQARYSLDRLDPLYNLVDDPGAFAANTEGQFKTLADVVTFAKANPNTVTVGTTGIGSDDHLAMLVFQRQAGVTFTHVPFQGSSANEAALAGKKIMLSSVNIGEALQYKQKDPITVLGVMAEKRAENAPDAATFKEQGFAAQMSSLRGIAAPKGLPPEVRAKLVEALGKAANAPGFQAKAKELFQPLRLLPPEQYTAELTAATAALRELWASNPWLK</sequence>
<evidence type="ECO:0000256" key="1">
    <source>
        <dbReference type="ARBA" id="ARBA00006987"/>
    </source>
</evidence>
<dbReference type="PANTHER" id="PTHR42928:SF5">
    <property type="entry name" value="BLR1237 PROTEIN"/>
    <property type="match status" value="1"/>
</dbReference>
<protein>
    <submittedName>
        <fullName evidence="3">Tripartite tricarboxylate transporter substrate binding protein</fullName>
    </submittedName>
</protein>
<dbReference type="InterPro" id="IPR005064">
    <property type="entry name" value="BUG"/>
</dbReference>
<dbReference type="Pfam" id="PF03401">
    <property type="entry name" value="TctC"/>
    <property type="match status" value="1"/>
</dbReference>
<dbReference type="Gene3D" id="3.40.190.150">
    <property type="entry name" value="Bordetella uptake gene, domain 1"/>
    <property type="match status" value="1"/>
</dbReference>
<dbReference type="Gene3D" id="3.40.190.10">
    <property type="entry name" value="Periplasmic binding protein-like II"/>
    <property type="match status" value="1"/>
</dbReference>
<dbReference type="OrthoDB" id="7250553at2"/>
<dbReference type="PANTHER" id="PTHR42928">
    <property type="entry name" value="TRICARBOXYLATE-BINDING PROTEIN"/>
    <property type="match status" value="1"/>
</dbReference>
<keyword evidence="4" id="KW-1185">Reference proteome</keyword>
<dbReference type="InterPro" id="IPR042100">
    <property type="entry name" value="Bug_dom1"/>
</dbReference>